<evidence type="ECO:0000259" key="2">
    <source>
        <dbReference type="Pfam" id="PF09811"/>
    </source>
</evidence>
<feature type="domain" description="Essential protein Yae1 N-terminal" evidence="2">
    <location>
        <begin position="28"/>
        <end position="65"/>
    </location>
</feature>
<dbReference type="PANTHER" id="PTHR28532:SF1">
    <property type="entry name" value="ORAL CANCER OVEREXPRESSED 1"/>
    <property type="match status" value="1"/>
</dbReference>
<accession>A0A8B8FXG0</accession>
<proteinExistence type="inferred from homology"/>
<evidence type="ECO:0000313" key="3">
    <source>
        <dbReference type="Proteomes" id="UP000694846"/>
    </source>
</evidence>
<comment type="similarity">
    <text evidence="1">Belongs to the LTO1 family.</text>
</comment>
<dbReference type="PANTHER" id="PTHR28532">
    <property type="entry name" value="GEO13458P1"/>
    <property type="match status" value="1"/>
</dbReference>
<dbReference type="Pfam" id="PF09811">
    <property type="entry name" value="Yae1_N"/>
    <property type="match status" value="1"/>
</dbReference>
<protein>
    <submittedName>
        <fullName evidence="4">Oral cancer-overexpressed protein 1</fullName>
    </submittedName>
</protein>
<sequence>MSVCTNLDYDSIIDDILLSEKRIAKKNYTEGIEKSFENSYQQGFQIGYQKGHDIGLEIGFYSGILIAIDKLYQSQIIIFSAKELHVLQKLSGLIKAFPEINDKNINIITQYNEIKGLYKKFCFNLKIKDIDKSIFNFSQWNN</sequence>
<dbReference type="AlphaFoldDB" id="A0A8B8FXG0"/>
<dbReference type="InterPro" id="IPR019191">
    <property type="entry name" value="Essential_protein_Yae1_N"/>
</dbReference>
<dbReference type="OrthoDB" id="48036at2759"/>
<gene>
    <name evidence="4" type="primary">LOC112686923</name>
</gene>
<evidence type="ECO:0000256" key="1">
    <source>
        <dbReference type="ARBA" id="ARBA00038090"/>
    </source>
</evidence>
<evidence type="ECO:0000313" key="4">
    <source>
        <dbReference type="RefSeq" id="XP_025415203.1"/>
    </source>
</evidence>
<dbReference type="GeneID" id="112686923"/>
<organism evidence="3 4">
    <name type="scientific">Sipha flava</name>
    <name type="common">yellow sugarcane aphid</name>
    <dbReference type="NCBI Taxonomy" id="143950"/>
    <lineage>
        <taxon>Eukaryota</taxon>
        <taxon>Metazoa</taxon>
        <taxon>Ecdysozoa</taxon>
        <taxon>Arthropoda</taxon>
        <taxon>Hexapoda</taxon>
        <taxon>Insecta</taxon>
        <taxon>Pterygota</taxon>
        <taxon>Neoptera</taxon>
        <taxon>Paraneoptera</taxon>
        <taxon>Hemiptera</taxon>
        <taxon>Sternorrhyncha</taxon>
        <taxon>Aphidomorpha</taxon>
        <taxon>Aphidoidea</taxon>
        <taxon>Aphididae</taxon>
        <taxon>Sipha</taxon>
    </lineage>
</organism>
<dbReference type="RefSeq" id="XP_025415203.1">
    <property type="nucleotide sequence ID" value="XM_025559418.1"/>
</dbReference>
<keyword evidence="3" id="KW-1185">Reference proteome</keyword>
<name>A0A8B8FXG0_9HEMI</name>
<dbReference type="Proteomes" id="UP000694846">
    <property type="component" value="Unplaced"/>
</dbReference>
<dbReference type="InterPro" id="IPR052436">
    <property type="entry name" value="LTO1_adapter"/>
</dbReference>
<reference evidence="4" key="1">
    <citation type="submission" date="2025-08" db="UniProtKB">
        <authorList>
            <consortium name="RefSeq"/>
        </authorList>
    </citation>
    <scope>IDENTIFICATION</scope>
    <source>
        <tissue evidence="4">Whole body</tissue>
    </source>
</reference>